<keyword evidence="10" id="KW-1185">Reference proteome</keyword>
<dbReference type="Proteomes" id="UP000422764">
    <property type="component" value="Chromosome"/>
</dbReference>
<keyword evidence="6 7" id="KW-0249">Electron transport</keyword>
<keyword evidence="4 7" id="KW-0285">Flavoprotein</keyword>
<dbReference type="AlphaFoldDB" id="A0A6I6FBY8"/>
<dbReference type="NCBIfam" id="NF004050">
    <property type="entry name" value="PRK05569.1"/>
    <property type="match status" value="1"/>
</dbReference>
<dbReference type="Gene3D" id="3.40.50.360">
    <property type="match status" value="1"/>
</dbReference>
<comment type="function">
    <text evidence="7">Low-potential electron donor to a number of redox enzymes.</text>
</comment>
<reference evidence="9 10" key="1">
    <citation type="submission" date="2019-12" db="EMBL/GenBank/DDBJ databases">
        <title>Genome sequenceing of Clostridium bovifaecis.</title>
        <authorList>
            <person name="Yao Y."/>
        </authorList>
    </citation>
    <scope>NUCLEOTIDE SEQUENCE [LARGE SCALE GENOMIC DNA]</scope>
    <source>
        <strain evidence="9 10">BXX</strain>
    </source>
</reference>
<keyword evidence="3 7" id="KW-0813">Transport</keyword>
<dbReference type="PANTHER" id="PTHR43717">
    <property type="entry name" value="ANAEROBIC NITRIC OXIDE REDUCTASE FLAVORUBREDOXIN"/>
    <property type="match status" value="1"/>
</dbReference>
<dbReference type="SUPFAM" id="SSF52218">
    <property type="entry name" value="Flavoproteins"/>
    <property type="match status" value="1"/>
</dbReference>
<dbReference type="PANTHER" id="PTHR43717:SF1">
    <property type="entry name" value="ANAEROBIC NITRIC OXIDE REDUCTASE FLAVORUBREDOXIN"/>
    <property type="match status" value="1"/>
</dbReference>
<dbReference type="InterPro" id="IPR010087">
    <property type="entry name" value="Flav_short"/>
</dbReference>
<evidence type="ECO:0000256" key="3">
    <source>
        <dbReference type="ARBA" id="ARBA00022448"/>
    </source>
</evidence>
<dbReference type="GO" id="GO:0009055">
    <property type="term" value="F:electron transfer activity"/>
    <property type="evidence" value="ECO:0007669"/>
    <property type="project" value="UniProtKB-UniRule"/>
</dbReference>
<dbReference type="GO" id="GO:0010181">
    <property type="term" value="F:FMN binding"/>
    <property type="evidence" value="ECO:0007669"/>
    <property type="project" value="UniProtKB-UniRule"/>
</dbReference>
<dbReference type="PROSITE" id="PS50902">
    <property type="entry name" value="FLAVODOXIN_LIKE"/>
    <property type="match status" value="1"/>
</dbReference>
<dbReference type="GO" id="GO:0016651">
    <property type="term" value="F:oxidoreductase activity, acting on NAD(P)H"/>
    <property type="evidence" value="ECO:0007669"/>
    <property type="project" value="UniProtKB-ARBA"/>
</dbReference>
<keyword evidence="5 7" id="KW-0288">FMN</keyword>
<dbReference type="EMBL" id="CP046522">
    <property type="protein sequence ID" value="QGU95305.1"/>
    <property type="molecule type" value="Genomic_DNA"/>
</dbReference>
<dbReference type="NCBIfam" id="TIGR01753">
    <property type="entry name" value="flav_short"/>
    <property type="match status" value="1"/>
</dbReference>
<dbReference type="Pfam" id="PF00258">
    <property type="entry name" value="Flavodoxin_1"/>
    <property type="match status" value="1"/>
</dbReference>
<evidence type="ECO:0000256" key="1">
    <source>
        <dbReference type="ARBA" id="ARBA00001917"/>
    </source>
</evidence>
<evidence type="ECO:0000256" key="4">
    <source>
        <dbReference type="ARBA" id="ARBA00022630"/>
    </source>
</evidence>
<dbReference type="InterPro" id="IPR008254">
    <property type="entry name" value="Flavodoxin/NO_synth"/>
</dbReference>
<gene>
    <name evidence="9" type="ORF">GOM49_09585</name>
</gene>
<sequence length="141" mass="15445">MKKIAVIYWSNGGNVEILAESIAKGAREAGAEVSIKMVQDAKVQDIIEADAIALGSPSLDNNKIEQDYMAPFVKELKLLPSHNKALVLFGSYGWDEGKFLENWSELMIDYGFNIVGKLAVKEAPTENEVEEAKSLGKTLAK</sequence>
<dbReference type="InterPro" id="IPR029039">
    <property type="entry name" value="Flavoprotein-like_sf"/>
</dbReference>
<organism evidence="9 10">
    <name type="scientific">Clostridium bovifaecis</name>
    <dbReference type="NCBI Taxonomy" id="2184719"/>
    <lineage>
        <taxon>Bacteria</taxon>
        <taxon>Bacillati</taxon>
        <taxon>Bacillota</taxon>
        <taxon>Clostridia</taxon>
        <taxon>Eubacteriales</taxon>
        <taxon>Clostridiaceae</taxon>
        <taxon>Clostridium</taxon>
    </lineage>
</organism>
<feature type="domain" description="Flavodoxin-like" evidence="8">
    <location>
        <begin position="4"/>
        <end position="140"/>
    </location>
</feature>
<comment type="similarity">
    <text evidence="2 7">Belongs to the flavodoxin family.</text>
</comment>
<protein>
    <recommendedName>
        <fullName evidence="7">Flavodoxin</fullName>
    </recommendedName>
</protein>
<evidence type="ECO:0000313" key="10">
    <source>
        <dbReference type="Proteomes" id="UP000422764"/>
    </source>
</evidence>
<evidence type="ECO:0000256" key="2">
    <source>
        <dbReference type="ARBA" id="ARBA00005267"/>
    </source>
</evidence>
<proteinExistence type="inferred from homology"/>
<evidence type="ECO:0000256" key="5">
    <source>
        <dbReference type="ARBA" id="ARBA00022643"/>
    </source>
</evidence>
<comment type="cofactor">
    <cofactor evidence="1 7">
        <name>FMN</name>
        <dbReference type="ChEBI" id="CHEBI:58210"/>
    </cofactor>
</comment>
<accession>A0A6I6FBY8</accession>
<evidence type="ECO:0000256" key="6">
    <source>
        <dbReference type="ARBA" id="ARBA00022982"/>
    </source>
</evidence>
<evidence type="ECO:0000313" key="9">
    <source>
        <dbReference type="EMBL" id="QGU95305.1"/>
    </source>
</evidence>
<name>A0A6I6FBY8_9CLOT</name>
<evidence type="ECO:0000259" key="8">
    <source>
        <dbReference type="PROSITE" id="PS50902"/>
    </source>
</evidence>
<evidence type="ECO:0000256" key="7">
    <source>
        <dbReference type="RuleBase" id="RU367037"/>
    </source>
</evidence>